<keyword evidence="3" id="KW-1185">Reference proteome</keyword>
<feature type="region of interest" description="Disordered" evidence="1">
    <location>
        <begin position="22"/>
        <end position="45"/>
    </location>
</feature>
<organism evidence="2 3">
    <name type="scientific">Portunus trituberculatus</name>
    <name type="common">Swimming crab</name>
    <name type="synonym">Neptunus trituberculatus</name>
    <dbReference type="NCBI Taxonomy" id="210409"/>
    <lineage>
        <taxon>Eukaryota</taxon>
        <taxon>Metazoa</taxon>
        <taxon>Ecdysozoa</taxon>
        <taxon>Arthropoda</taxon>
        <taxon>Crustacea</taxon>
        <taxon>Multicrustacea</taxon>
        <taxon>Malacostraca</taxon>
        <taxon>Eumalacostraca</taxon>
        <taxon>Eucarida</taxon>
        <taxon>Decapoda</taxon>
        <taxon>Pleocyemata</taxon>
        <taxon>Brachyura</taxon>
        <taxon>Eubrachyura</taxon>
        <taxon>Portunoidea</taxon>
        <taxon>Portunidae</taxon>
        <taxon>Portuninae</taxon>
        <taxon>Portunus</taxon>
    </lineage>
</organism>
<evidence type="ECO:0000313" key="3">
    <source>
        <dbReference type="Proteomes" id="UP000324222"/>
    </source>
</evidence>
<evidence type="ECO:0000313" key="2">
    <source>
        <dbReference type="EMBL" id="MPC46404.1"/>
    </source>
</evidence>
<gene>
    <name evidence="2" type="ORF">E2C01_040124</name>
</gene>
<dbReference type="EMBL" id="VSRR010007191">
    <property type="protein sequence ID" value="MPC46404.1"/>
    <property type="molecule type" value="Genomic_DNA"/>
</dbReference>
<comment type="caution">
    <text evidence="2">The sequence shown here is derived from an EMBL/GenBank/DDBJ whole genome shotgun (WGS) entry which is preliminary data.</text>
</comment>
<dbReference type="Proteomes" id="UP000324222">
    <property type="component" value="Unassembled WGS sequence"/>
</dbReference>
<sequence length="69" mass="7234">MCPKLIRLPGIPSRRSALLQEKTKCGEARQGRVGGRSGDGSGRGMEETQICLSEVGNAAGRVIQPGRGV</sequence>
<reference evidence="2 3" key="1">
    <citation type="submission" date="2019-05" db="EMBL/GenBank/DDBJ databases">
        <title>Another draft genome of Portunus trituberculatus and its Hox gene families provides insights of decapod evolution.</title>
        <authorList>
            <person name="Jeong J.-H."/>
            <person name="Song I."/>
            <person name="Kim S."/>
            <person name="Choi T."/>
            <person name="Kim D."/>
            <person name="Ryu S."/>
            <person name="Kim W."/>
        </authorList>
    </citation>
    <scope>NUCLEOTIDE SEQUENCE [LARGE SCALE GENOMIC DNA]</scope>
    <source>
        <tissue evidence="2">Muscle</tissue>
    </source>
</reference>
<protein>
    <submittedName>
        <fullName evidence="2">Uncharacterized protein</fullName>
    </submittedName>
</protein>
<proteinExistence type="predicted"/>
<name>A0A5B7FPV8_PORTR</name>
<evidence type="ECO:0000256" key="1">
    <source>
        <dbReference type="SAM" id="MobiDB-lite"/>
    </source>
</evidence>
<accession>A0A5B7FPV8</accession>
<dbReference type="AlphaFoldDB" id="A0A5B7FPV8"/>
<feature type="compositionally biased region" description="Gly residues" evidence="1">
    <location>
        <begin position="32"/>
        <end position="43"/>
    </location>
</feature>